<feature type="transmembrane region" description="Helical" evidence="6">
    <location>
        <begin position="79"/>
        <end position="99"/>
    </location>
</feature>
<keyword evidence="9" id="KW-1185">Reference proteome</keyword>
<proteinExistence type="predicted"/>
<name>A0A069RF38_PEPLI</name>
<organism evidence="8 9">
    <name type="scientific">Peptoclostridium litorale DSM 5388</name>
    <dbReference type="NCBI Taxonomy" id="1121324"/>
    <lineage>
        <taxon>Bacteria</taxon>
        <taxon>Bacillati</taxon>
        <taxon>Bacillota</taxon>
        <taxon>Clostridia</taxon>
        <taxon>Peptostreptococcales</taxon>
        <taxon>Peptoclostridiaceae</taxon>
        <taxon>Peptoclostridium</taxon>
    </lineage>
</organism>
<dbReference type="Proteomes" id="UP000027946">
    <property type="component" value="Unassembled WGS sequence"/>
</dbReference>
<feature type="transmembrane region" description="Helical" evidence="6">
    <location>
        <begin position="6"/>
        <end position="26"/>
    </location>
</feature>
<reference evidence="8 9" key="1">
    <citation type="submission" date="2014-03" db="EMBL/GenBank/DDBJ databases">
        <title>Genome sequence of Clostridium litorale W6, DSM 5388.</title>
        <authorList>
            <person name="Poehlein A."/>
            <person name="Jagirdar A."/>
            <person name="Khonsari B."/>
            <person name="Chibani C.M."/>
            <person name="Gutierrez Gutierrez D.A."/>
            <person name="Davydova E."/>
            <person name="Alghaithi H.S."/>
            <person name="Nair K.P."/>
            <person name="Dhamotharan K."/>
            <person name="Chandran L."/>
            <person name="G W."/>
            <person name="Daniel R."/>
        </authorList>
    </citation>
    <scope>NUCLEOTIDE SEQUENCE [LARGE SCALE GENOMIC DNA]</scope>
    <source>
        <strain evidence="8 9">W6</strain>
    </source>
</reference>
<protein>
    <recommendedName>
        <fullName evidence="7">Na+/H+ antiporter NhaC-like C-terminal domain-containing protein</fullName>
    </recommendedName>
</protein>
<dbReference type="AlphaFoldDB" id="A0A069RF38"/>
<dbReference type="OrthoDB" id="9762978at2"/>
<keyword evidence="4 6" id="KW-1133">Transmembrane helix</keyword>
<evidence type="ECO:0000256" key="1">
    <source>
        <dbReference type="ARBA" id="ARBA00004651"/>
    </source>
</evidence>
<keyword evidence="3 6" id="KW-0812">Transmembrane</keyword>
<dbReference type="InterPro" id="IPR018461">
    <property type="entry name" value="Na/H_Antiport_NhaC-like_C"/>
</dbReference>
<dbReference type="RefSeq" id="WP_038263637.1">
    <property type="nucleotide sequence ID" value="NZ_FSRH01000010.1"/>
</dbReference>
<keyword evidence="5 6" id="KW-0472">Membrane</keyword>
<evidence type="ECO:0000256" key="4">
    <source>
        <dbReference type="ARBA" id="ARBA00022989"/>
    </source>
</evidence>
<evidence type="ECO:0000256" key="5">
    <source>
        <dbReference type="ARBA" id="ARBA00023136"/>
    </source>
</evidence>
<feature type="domain" description="Na+/H+ antiporter NhaC-like C-terminal" evidence="7">
    <location>
        <begin position="14"/>
        <end position="95"/>
    </location>
</feature>
<evidence type="ECO:0000256" key="6">
    <source>
        <dbReference type="SAM" id="Phobius"/>
    </source>
</evidence>
<evidence type="ECO:0000313" key="8">
    <source>
        <dbReference type="EMBL" id="KDR95413.1"/>
    </source>
</evidence>
<evidence type="ECO:0000313" key="9">
    <source>
        <dbReference type="Proteomes" id="UP000027946"/>
    </source>
</evidence>
<dbReference type="EMBL" id="JJMM01000010">
    <property type="protein sequence ID" value="KDR95413.1"/>
    <property type="molecule type" value="Genomic_DNA"/>
</dbReference>
<sequence length="112" mass="12200">MDIGWVSLIPVMTVIILALTGAYYVLRGITDLKTYSEWVVKGMSNYLRVNMILALAFAFSSLVGELGTGTFIASISRDISPAFIPAMVFIIGAVMSNIFQDNGKQAIWQATC</sequence>
<comment type="caution">
    <text evidence="8">The sequence shown here is derived from an EMBL/GenBank/DDBJ whole genome shotgun (WGS) entry which is preliminary data.</text>
</comment>
<keyword evidence="2" id="KW-1003">Cell membrane</keyword>
<dbReference type="Pfam" id="PF03553">
    <property type="entry name" value="Na_H_antiporter"/>
    <property type="match status" value="1"/>
</dbReference>
<feature type="transmembrane region" description="Helical" evidence="6">
    <location>
        <begin position="47"/>
        <end position="73"/>
    </location>
</feature>
<evidence type="ECO:0000256" key="3">
    <source>
        <dbReference type="ARBA" id="ARBA00022692"/>
    </source>
</evidence>
<evidence type="ECO:0000259" key="7">
    <source>
        <dbReference type="Pfam" id="PF03553"/>
    </source>
</evidence>
<evidence type="ECO:0000256" key="2">
    <source>
        <dbReference type="ARBA" id="ARBA00022475"/>
    </source>
</evidence>
<dbReference type="GO" id="GO:0005886">
    <property type="term" value="C:plasma membrane"/>
    <property type="evidence" value="ECO:0007669"/>
    <property type="project" value="UniProtKB-SubCell"/>
</dbReference>
<comment type="subcellular location">
    <subcellularLocation>
        <location evidence="1">Cell membrane</location>
        <topology evidence="1">Multi-pass membrane protein</topology>
    </subcellularLocation>
</comment>
<accession>A0A069RF38</accession>
<gene>
    <name evidence="8" type="ORF">CLIT_10c01400</name>
</gene>